<dbReference type="SUPFAM" id="SSF51338">
    <property type="entry name" value="Composite domain of metallo-dependent hydrolases"/>
    <property type="match status" value="1"/>
</dbReference>
<dbReference type="NCBIfam" id="NF006684">
    <property type="entry name" value="PRK09229.1-5"/>
    <property type="match status" value="1"/>
</dbReference>
<keyword evidence="2" id="KW-0479">Metal-binding</keyword>
<gene>
    <name evidence="6" type="ORF">MNBD_ALPHA06-2195</name>
</gene>
<dbReference type="GO" id="GO:0005829">
    <property type="term" value="C:cytosol"/>
    <property type="evidence" value="ECO:0007669"/>
    <property type="project" value="TreeGrafter"/>
</dbReference>
<evidence type="ECO:0000313" key="6">
    <source>
        <dbReference type="EMBL" id="VAV95143.1"/>
    </source>
</evidence>
<accession>A0A3B0SFU0</accession>
<keyword evidence="3 6" id="KW-0378">Hydrolase</keyword>
<dbReference type="EMBL" id="UOEE01000197">
    <property type="protein sequence ID" value="VAV95143.1"/>
    <property type="molecule type" value="Genomic_DNA"/>
</dbReference>
<evidence type="ECO:0000256" key="4">
    <source>
        <dbReference type="ARBA" id="ARBA00022833"/>
    </source>
</evidence>
<protein>
    <submittedName>
        <fullName evidence="6">Formiminoglutamic iminohydrolase</fullName>
        <ecNumber evidence="6">3.5.3.13</ecNumber>
    </submittedName>
</protein>
<keyword evidence="4" id="KW-0862">Zinc</keyword>
<sequence length="463" mass="50152">MMAKPTGKTTPGCLLAKQAMLGAGWAQNVLLEWDNAGKLTRITPNHQAKNGQQSVDILLPGMANLHCHSFQRAMSGLAETAQSDSDSFWSWRELMYRFVQHLGPDDIEAIAAFAYMEMLESGFTSVGEFHYLHHQPDGTPYDNPAELANRIMAGARATDIALTLLPVFYAHSDFGGAAPTPAQARFVHTLDSYHNLLQHCRQNNPDVVIGIAPHSLRAVTPGQLTHLLAANPDGPVHIHVAEQIAEVIASQKHLGARPVHWLLQNFAVDQRWCLVHATHMDKQEIRGFAGSGAVAGLCPLTEANLGDGIFDGVGFLAAGGKIGIGSDSCVRIDVAEELRWLEYTQRLRDQKRLRLAPAGRSVGAALYRQTARSGAVALGQAAGDIMLGTAASFVTLNANHPALLGRKHDALLDGWVFGSGASVVEQVWVKGKQVVADGKHIQHDLISNQYQQTLRSVLPRIEA</sequence>
<dbReference type="GO" id="GO:0019239">
    <property type="term" value="F:deaminase activity"/>
    <property type="evidence" value="ECO:0007669"/>
    <property type="project" value="TreeGrafter"/>
</dbReference>
<dbReference type="GO" id="GO:0046872">
    <property type="term" value="F:metal ion binding"/>
    <property type="evidence" value="ECO:0007669"/>
    <property type="project" value="UniProtKB-KW"/>
</dbReference>
<evidence type="ECO:0000256" key="2">
    <source>
        <dbReference type="ARBA" id="ARBA00022723"/>
    </source>
</evidence>
<evidence type="ECO:0000256" key="1">
    <source>
        <dbReference type="ARBA" id="ARBA00001947"/>
    </source>
</evidence>
<dbReference type="NCBIfam" id="TIGR02022">
    <property type="entry name" value="hutF"/>
    <property type="match status" value="1"/>
</dbReference>
<dbReference type="AlphaFoldDB" id="A0A3B0SFU0"/>
<dbReference type="Gene3D" id="3.20.20.140">
    <property type="entry name" value="Metal-dependent hydrolases"/>
    <property type="match status" value="1"/>
</dbReference>
<dbReference type="NCBIfam" id="NF006681">
    <property type="entry name" value="PRK09229.1-2"/>
    <property type="match status" value="1"/>
</dbReference>
<dbReference type="InterPro" id="IPR051607">
    <property type="entry name" value="Metallo-dep_hydrolases"/>
</dbReference>
<evidence type="ECO:0000256" key="3">
    <source>
        <dbReference type="ARBA" id="ARBA00022801"/>
    </source>
</evidence>
<dbReference type="Pfam" id="PF01979">
    <property type="entry name" value="Amidohydro_1"/>
    <property type="match status" value="1"/>
</dbReference>
<reference evidence="6" key="1">
    <citation type="submission" date="2018-06" db="EMBL/GenBank/DDBJ databases">
        <authorList>
            <person name="Zhirakovskaya E."/>
        </authorList>
    </citation>
    <scope>NUCLEOTIDE SEQUENCE</scope>
</reference>
<dbReference type="SUPFAM" id="SSF51556">
    <property type="entry name" value="Metallo-dependent hydrolases"/>
    <property type="match status" value="1"/>
</dbReference>
<name>A0A3B0SFU0_9ZZZZ</name>
<comment type="cofactor">
    <cofactor evidence="1">
        <name>Zn(2+)</name>
        <dbReference type="ChEBI" id="CHEBI:29105"/>
    </cofactor>
</comment>
<dbReference type="GO" id="GO:0050416">
    <property type="term" value="F:formimidoylglutamate deiminase activity"/>
    <property type="evidence" value="ECO:0007669"/>
    <property type="project" value="UniProtKB-EC"/>
</dbReference>
<proteinExistence type="predicted"/>
<dbReference type="PANTHER" id="PTHR11271">
    <property type="entry name" value="GUANINE DEAMINASE"/>
    <property type="match status" value="1"/>
</dbReference>
<dbReference type="InterPro" id="IPR032466">
    <property type="entry name" value="Metal_Hydrolase"/>
</dbReference>
<dbReference type="InterPro" id="IPR010252">
    <property type="entry name" value="HutF"/>
</dbReference>
<dbReference type="EC" id="3.5.3.13" evidence="6"/>
<dbReference type="PANTHER" id="PTHR11271:SF48">
    <property type="entry name" value="AMIDOHYDROLASE-RELATED DOMAIN-CONTAINING PROTEIN"/>
    <property type="match status" value="1"/>
</dbReference>
<feature type="domain" description="Amidohydrolase-related" evidence="5">
    <location>
        <begin position="57"/>
        <end position="434"/>
    </location>
</feature>
<organism evidence="6">
    <name type="scientific">hydrothermal vent metagenome</name>
    <dbReference type="NCBI Taxonomy" id="652676"/>
    <lineage>
        <taxon>unclassified sequences</taxon>
        <taxon>metagenomes</taxon>
        <taxon>ecological metagenomes</taxon>
    </lineage>
</organism>
<evidence type="ECO:0000259" key="5">
    <source>
        <dbReference type="Pfam" id="PF01979"/>
    </source>
</evidence>
<dbReference type="InterPro" id="IPR006680">
    <property type="entry name" value="Amidohydro-rel"/>
</dbReference>
<dbReference type="InterPro" id="IPR011059">
    <property type="entry name" value="Metal-dep_hydrolase_composite"/>
</dbReference>
<dbReference type="Gene3D" id="2.30.40.10">
    <property type="entry name" value="Urease, subunit C, domain 1"/>
    <property type="match status" value="1"/>
</dbReference>